<dbReference type="Proteomes" id="UP000240971">
    <property type="component" value="Unassembled WGS sequence"/>
</dbReference>
<protein>
    <submittedName>
        <fullName evidence="10">Cation diffusion facilitator family transporter</fullName>
    </submittedName>
</protein>
<evidence type="ECO:0000256" key="6">
    <source>
        <dbReference type="ARBA" id="ARBA00023136"/>
    </source>
</evidence>
<dbReference type="Pfam" id="PF01545">
    <property type="entry name" value="Cation_efflux"/>
    <property type="match status" value="1"/>
</dbReference>
<keyword evidence="11" id="KW-1185">Reference proteome</keyword>
<dbReference type="GO" id="GO:0015086">
    <property type="term" value="F:cadmium ion transmembrane transporter activity"/>
    <property type="evidence" value="ECO:0007669"/>
    <property type="project" value="TreeGrafter"/>
</dbReference>
<evidence type="ECO:0000259" key="9">
    <source>
        <dbReference type="Pfam" id="PF16916"/>
    </source>
</evidence>
<comment type="caution">
    <text evidence="10">The sequence shown here is derived from an EMBL/GenBank/DDBJ whole genome shotgun (WGS) entry which is preliminary data.</text>
</comment>
<dbReference type="InterPro" id="IPR002524">
    <property type="entry name" value="Cation_efflux"/>
</dbReference>
<dbReference type="Gene3D" id="3.30.70.1350">
    <property type="entry name" value="Cation efflux protein, cytoplasmic domain"/>
    <property type="match status" value="2"/>
</dbReference>
<comment type="similarity">
    <text evidence="2">Belongs to the cation diffusion facilitator (CDF) transporter (TC 2.A.4) family.</text>
</comment>
<dbReference type="OrthoDB" id="9806522at2"/>
<sequence>MHNTAAEENNVQRKSKITTISIFASGGLAAIKFIAGILTGSLGLIAEGMHSLLDLLSTLVTFVAVRVAAKPPDANHPYGHERAEALGALAGMTLLGATALIILYHAVVKIVWEPGAPEVSIWSFSIIIISIIIDFLRVRTLKKAAKHYQSQALASDAEHFGNDMLGSLAVLLSLVFIFLARYLPLPVWLVERADALAALGVVVIAFKSVWSIGAEAIRSLMDDVPEDLAPRLQELVEQLPGVVSGAVSIKTRFVGNKPYVEATVGTPRSLTFEKAHELTEIIEHAIKHELSSNAEVIVHAEPIHTTDEPYSITVRSVAALLDLRIHNLNLYLVSGEIRIELDLEVSDDLSLTEAHAKSEILEKALINEFALPIKVAVHIEPRNEIPRPAIRHQSSFDRVRQALENMEDYKQVTIDEVLLTDEGLVVTLIMTLPGQTPLADAHVVMYNLERVLRAEITDIIRVHIDPEPLTKVMVY</sequence>
<evidence type="ECO:0000256" key="1">
    <source>
        <dbReference type="ARBA" id="ARBA00004141"/>
    </source>
</evidence>
<evidence type="ECO:0000256" key="5">
    <source>
        <dbReference type="ARBA" id="ARBA00022989"/>
    </source>
</evidence>
<organism evidence="10 11">
    <name type="scientific">Chitinophaga niastensis</name>
    <dbReference type="NCBI Taxonomy" id="536980"/>
    <lineage>
        <taxon>Bacteria</taxon>
        <taxon>Pseudomonadati</taxon>
        <taxon>Bacteroidota</taxon>
        <taxon>Chitinophagia</taxon>
        <taxon>Chitinophagales</taxon>
        <taxon>Chitinophagaceae</taxon>
        <taxon>Chitinophaga</taxon>
    </lineage>
</organism>
<dbReference type="EMBL" id="PYAW01000004">
    <property type="protein sequence ID" value="PSL45708.1"/>
    <property type="molecule type" value="Genomic_DNA"/>
</dbReference>
<evidence type="ECO:0000256" key="3">
    <source>
        <dbReference type="ARBA" id="ARBA00022448"/>
    </source>
</evidence>
<dbReference type="SUPFAM" id="SSF161111">
    <property type="entry name" value="Cation efflux protein transmembrane domain-like"/>
    <property type="match status" value="1"/>
</dbReference>
<dbReference type="GO" id="GO:0006882">
    <property type="term" value="P:intracellular zinc ion homeostasis"/>
    <property type="evidence" value="ECO:0007669"/>
    <property type="project" value="TreeGrafter"/>
</dbReference>
<dbReference type="GO" id="GO:0005886">
    <property type="term" value="C:plasma membrane"/>
    <property type="evidence" value="ECO:0007669"/>
    <property type="project" value="TreeGrafter"/>
</dbReference>
<keyword evidence="3" id="KW-0813">Transport</keyword>
<dbReference type="PANTHER" id="PTHR43840">
    <property type="entry name" value="MITOCHONDRIAL METAL TRANSPORTER 1-RELATED"/>
    <property type="match status" value="1"/>
</dbReference>
<feature type="transmembrane region" description="Helical" evidence="7">
    <location>
        <begin position="85"/>
        <end position="107"/>
    </location>
</feature>
<keyword evidence="6 7" id="KW-0472">Membrane</keyword>
<dbReference type="InterPro" id="IPR050291">
    <property type="entry name" value="CDF_Transporter"/>
</dbReference>
<dbReference type="Gene3D" id="1.20.1510.10">
    <property type="entry name" value="Cation efflux protein transmembrane domain"/>
    <property type="match status" value="1"/>
</dbReference>
<feature type="transmembrane region" description="Helical" evidence="7">
    <location>
        <begin position="119"/>
        <end position="136"/>
    </location>
</feature>
<dbReference type="GO" id="GO:0015341">
    <property type="term" value="F:zinc efflux antiporter activity"/>
    <property type="evidence" value="ECO:0007669"/>
    <property type="project" value="TreeGrafter"/>
</dbReference>
<evidence type="ECO:0000256" key="7">
    <source>
        <dbReference type="SAM" id="Phobius"/>
    </source>
</evidence>
<proteinExistence type="inferred from homology"/>
<feature type="transmembrane region" description="Helical" evidence="7">
    <location>
        <begin position="165"/>
        <end position="183"/>
    </location>
</feature>
<evidence type="ECO:0000256" key="4">
    <source>
        <dbReference type="ARBA" id="ARBA00022692"/>
    </source>
</evidence>
<evidence type="ECO:0000313" key="11">
    <source>
        <dbReference type="Proteomes" id="UP000240971"/>
    </source>
</evidence>
<feature type="domain" description="Cation efflux protein cytoplasmic" evidence="9">
    <location>
        <begin position="324"/>
        <end position="381"/>
    </location>
</feature>
<keyword evidence="5 7" id="KW-1133">Transmembrane helix</keyword>
<dbReference type="InterPro" id="IPR036837">
    <property type="entry name" value="Cation_efflux_CTD_sf"/>
</dbReference>
<evidence type="ECO:0000313" key="10">
    <source>
        <dbReference type="EMBL" id="PSL45708.1"/>
    </source>
</evidence>
<dbReference type="GO" id="GO:0015093">
    <property type="term" value="F:ferrous iron transmembrane transporter activity"/>
    <property type="evidence" value="ECO:0007669"/>
    <property type="project" value="TreeGrafter"/>
</dbReference>
<accession>A0A2P8HHJ6</accession>
<dbReference type="RefSeq" id="WP_106530022.1">
    <property type="nucleotide sequence ID" value="NZ_PYAW01000004.1"/>
</dbReference>
<comment type="subcellular location">
    <subcellularLocation>
        <location evidence="1">Membrane</location>
        <topology evidence="1">Multi-pass membrane protein</topology>
    </subcellularLocation>
</comment>
<dbReference type="NCBIfam" id="TIGR01297">
    <property type="entry name" value="CDF"/>
    <property type="match status" value="1"/>
</dbReference>
<dbReference type="SUPFAM" id="SSF160240">
    <property type="entry name" value="Cation efflux protein cytoplasmic domain-like"/>
    <property type="match status" value="3"/>
</dbReference>
<feature type="domain" description="Cation efflux protein cytoplasmic" evidence="9">
    <location>
        <begin position="225"/>
        <end position="302"/>
    </location>
</feature>
<dbReference type="InterPro" id="IPR027469">
    <property type="entry name" value="Cation_efflux_TMD_sf"/>
</dbReference>
<dbReference type="InterPro" id="IPR027470">
    <property type="entry name" value="Cation_efflux_CTD"/>
</dbReference>
<name>A0A2P8HHJ6_CHINA</name>
<dbReference type="InterPro" id="IPR058533">
    <property type="entry name" value="Cation_efflux_TM"/>
</dbReference>
<dbReference type="PANTHER" id="PTHR43840:SF15">
    <property type="entry name" value="MITOCHONDRIAL METAL TRANSPORTER 1-RELATED"/>
    <property type="match status" value="1"/>
</dbReference>
<feature type="domain" description="Cation efflux protein transmembrane" evidence="8">
    <location>
        <begin position="19"/>
        <end position="221"/>
    </location>
</feature>
<reference evidence="10 11" key="1">
    <citation type="submission" date="2018-03" db="EMBL/GenBank/DDBJ databases">
        <title>Genomic Encyclopedia of Archaeal and Bacterial Type Strains, Phase II (KMG-II): from individual species to whole genera.</title>
        <authorList>
            <person name="Goeker M."/>
        </authorList>
    </citation>
    <scope>NUCLEOTIDE SEQUENCE [LARGE SCALE GENOMIC DNA]</scope>
    <source>
        <strain evidence="10 11">DSM 24859</strain>
    </source>
</reference>
<feature type="transmembrane region" description="Helical" evidence="7">
    <location>
        <begin position="20"/>
        <end position="46"/>
    </location>
</feature>
<evidence type="ECO:0000259" key="8">
    <source>
        <dbReference type="Pfam" id="PF01545"/>
    </source>
</evidence>
<feature type="transmembrane region" description="Helical" evidence="7">
    <location>
        <begin position="195"/>
        <end position="213"/>
    </location>
</feature>
<dbReference type="AlphaFoldDB" id="A0A2P8HHJ6"/>
<dbReference type="Pfam" id="PF16916">
    <property type="entry name" value="ZT_dimer"/>
    <property type="match status" value="2"/>
</dbReference>
<keyword evidence="4 7" id="KW-0812">Transmembrane</keyword>
<evidence type="ECO:0000256" key="2">
    <source>
        <dbReference type="ARBA" id="ARBA00008114"/>
    </source>
</evidence>
<gene>
    <name evidence="10" type="ORF">CLV51_104415</name>
</gene>